<organism evidence="3 4">
    <name type="scientific">Candidatus Gottesmanbacteria bacterium GW2011_GWA2_47_9</name>
    <dbReference type="NCBI Taxonomy" id="1618445"/>
    <lineage>
        <taxon>Bacteria</taxon>
        <taxon>Candidatus Gottesmaniibacteriota</taxon>
    </lineage>
</organism>
<accession>A0A0G1U1J7</accession>
<proteinExistence type="predicted"/>
<feature type="repeat" description="TPR" evidence="1">
    <location>
        <begin position="36"/>
        <end position="69"/>
    </location>
</feature>
<dbReference type="AlphaFoldDB" id="A0A0G1U1J7"/>
<evidence type="ECO:0000256" key="1">
    <source>
        <dbReference type="PROSITE-ProRule" id="PRU00339"/>
    </source>
</evidence>
<sequence length="233" mass="26004">MTDVSALAAITAALSQDWKQAVQINTKLLLENKDDVDSLCRLAFAYQQTGKLTLAKTTYQKVLELDEYHQIALKNLKKLTTLKSRDVSHTSKTTISPILFLEEPGKTKIVECVHLAPAQVLSTLTSGQEVYLKAKNHCVELRDDRNRYVAALPDDLSFKLLKFLAGGNAYHALIKGVEKKSLKVFLREVSRGKKFATQPSFTPSFAYVPMVKDQTAKEPAETEEGEAEENEET</sequence>
<dbReference type="Proteomes" id="UP000034739">
    <property type="component" value="Unassembled WGS sequence"/>
</dbReference>
<dbReference type="SUPFAM" id="SSF48452">
    <property type="entry name" value="TPR-like"/>
    <property type="match status" value="1"/>
</dbReference>
<evidence type="ECO:0000313" key="4">
    <source>
        <dbReference type="Proteomes" id="UP000034739"/>
    </source>
</evidence>
<dbReference type="EMBL" id="LCOY01000015">
    <property type="protein sequence ID" value="KKU87972.1"/>
    <property type="molecule type" value="Genomic_DNA"/>
</dbReference>
<dbReference type="InterPro" id="IPR011990">
    <property type="entry name" value="TPR-like_helical_dom_sf"/>
</dbReference>
<gene>
    <name evidence="3" type="ORF">UY16_C0015G0010</name>
</gene>
<evidence type="ECO:0000256" key="2">
    <source>
        <dbReference type="SAM" id="MobiDB-lite"/>
    </source>
</evidence>
<dbReference type="PROSITE" id="PS50005">
    <property type="entry name" value="TPR"/>
    <property type="match status" value="1"/>
</dbReference>
<dbReference type="SMART" id="SM00028">
    <property type="entry name" value="TPR"/>
    <property type="match status" value="1"/>
</dbReference>
<keyword evidence="1" id="KW-0802">TPR repeat</keyword>
<name>A0A0G1U1J7_9BACT</name>
<reference evidence="3 4" key="1">
    <citation type="journal article" date="2015" name="Nature">
        <title>rRNA introns, odd ribosomes, and small enigmatic genomes across a large radiation of phyla.</title>
        <authorList>
            <person name="Brown C.T."/>
            <person name="Hug L.A."/>
            <person name="Thomas B.C."/>
            <person name="Sharon I."/>
            <person name="Castelle C.J."/>
            <person name="Singh A."/>
            <person name="Wilkins M.J."/>
            <person name="Williams K.H."/>
            <person name="Banfield J.F."/>
        </authorList>
    </citation>
    <scope>NUCLEOTIDE SEQUENCE [LARGE SCALE GENOMIC DNA]</scope>
</reference>
<dbReference type="InterPro" id="IPR019734">
    <property type="entry name" value="TPR_rpt"/>
</dbReference>
<feature type="region of interest" description="Disordered" evidence="2">
    <location>
        <begin position="212"/>
        <end position="233"/>
    </location>
</feature>
<feature type="compositionally biased region" description="Acidic residues" evidence="2">
    <location>
        <begin position="221"/>
        <end position="233"/>
    </location>
</feature>
<dbReference type="Pfam" id="PF13181">
    <property type="entry name" value="TPR_8"/>
    <property type="match status" value="1"/>
</dbReference>
<comment type="caution">
    <text evidence="3">The sequence shown here is derived from an EMBL/GenBank/DDBJ whole genome shotgun (WGS) entry which is preliminary data.</text>
</comment>
<protein>
    <submittedName>
        <fullName evidence="3">TPR domain protein</fullName>
    </submittedName>
</protein>
<dbReference type="Gene3D" id="1.25.40.10">
    <property type="entry name" value="Tetratricopeptide repeat domain"/>
    <property type="match status" value="1"/>
</dbReference>
<evidence type="ECO:0000313" key="3">
    <source>
        <dbReference type="EMBL" id="KKU87972.1"/>
    </source>
</evidence>